<keyword evidence="12" id="KW-0121">Carboxypeptidase</keyword>
<feature type="disulfide bond" evidence="9">
    <location>
        <begin position="761"/>
        <end position="773"/>
    </location>
</feature>
<feature type="region of interest" description="Disordered" evidence="13">
    <location>
        <begin position="175"/>
        <end position="237"/>
    </location>
</feature>
<dbReference type="PRINTS" id="PR00791">
    <property type="entry name" value="PEPDIPTASEA"/>
</dbReference>
<evidence type="ECO:0000256" key="5">
    <source>
        <dbReference type="PIRSR" id="PIRSR601548-1"/>
    </source>
</evidence>
<feature type="glycosylation site" description="N-linked (GlcNAc...) asparagine; partial" evidence="6">
    <location>
        <position position="561"/>
    </location>
</feature>
<keyword evidence="12" id="KW-0645">Protease</keyword>
<dbReference type="GO" id="GO:0046872">
    <property type="term" value="F:metal ion binding"/>
    <property type="evidence" value="ECO:0007669"/>
    <property type="project" value="UniProtKB-KW"/>
</dbReference>
<reference evidence="14" key="1">
    <citation type="submission" date="2021-02" db="EMBL/GenBank/DDBJ databases">
        <authorList>
            <person name="Nowell W R."/>
        </authorList>
    </citation>
    <scope>NUCLEOTIDE SEQUENCE</scope>
</reference>
<dbReference type="Pfam" id="PF01401">
    <property type="entry name" value="Peptidase_M2"/>
    <property type="match status" value="1"/>
</dbReference>
<feature type="binding site" evidence="8">
    <location>
        <position position="606"/>
    </location>
    <ligand>
        <name>Zn(2+)</name>
        <dbReference type="ChEBI" id="CHEBI:29105"/>
        <label>1</label>
        <note>catalytic</note>
    </ligand>
</feature>
<evidence type="ECO:0000256" key="9">
    <source>
        <dbReference type="PIRSR" id="PIRSR601548-4"/>
    </source>
</evidence>
<evidence type="ECO:0000256" key="3">
    <source>
        <dbReference type="ARBA" id="ARBA00023157"/>
    </source>
</evidence>
<dbReference type="CDD" id="cd06461">
    <property type="entry name" value="M2_ACE"/>
    <property type="match status" value="1"/>
</dbReference>
<evidence type="ECO:0000256" key="11">
    <source>
        <dbReference type="PROSITE-ProRule" id="PRU01355"/>
    </source>
</evidence>
<accession>A0A814JDN8</accession>
<evidence type="ECO:0000256" key="13">
    <source>
        <dbReference type="SAM" id="MobiDB-lite"/>
    </source>
</evidence>
<comment type="cofactor">
    <cofactor evidence="12">
        <name>Zn(2+)</name>
        <dbReference type="ChEBI" id="CHEBI:29105"/>
    </cofactor>
    <text evidence="12">Binds 1 zinc ion per subunit.</text>
</comment>
<evidence type="ECO:0000256" key="12">
    <source>
        <dbReference type="RuleBase" id="RU361144"/>
    </source>
</evidence>
<keyword evidence="8 12" id="KW-0862">Zinc</keyword>
<evidence type="ECO:0000256" key="7">
    <source>
        <dbReference type="PIRSR" id="PIRSR601548-11"/>
    </source>
</evidence>
<dbReference type="SUPFAM" id="SSF55486">
    <property type="entry name" value="Metalloproteases ('zincins'), catalytic domain"/>
    <property type="match status" value="1"/>
</dbReference>
<feature type="disulfide bond" evidence="9 11">
    <location>
        <begin position="575"/>
        <end position="593"/>
    </location>
</feature>
<dbReference type="PANTHER" id="PTHR10514">
    <property type="entry name" value="ANGIOTENSIN-CONVERTING ENZYME"/>
    <property type="match status" value="1"/>
</dbReference>
<dbReference type="EMBL" id="CAJNOU010000567">
    <property type="protein sequence ID" value="CAF1034496.1"/>
    <property type="molecule type" value="Genomic_DNA"/>
</dbReference>
<comment type="caution">
    <text evidence="14">The sequence shown here is derived from an EMBL/GenBank/DDBJ whole genome shotgun (WGS) entry which is preliminary data.</text>
</comment>
<dbReference type="PANTHER" id="PTHR10514:SF27">
    <property type="entry name" value="ANGIOTENSIN-CONVERTING ENZYME"/>
    <property type="match status" value="1"/>
</dbReference>
<comment type="caution">
    <text evidence="11">Lacks conserved residue(s) required for the propagation of feature annotation.</text>
</comment>
<dbReference type="GO" id="GO:0006508">
    <property type="term" value="P:proteolysis"/>
    <property type="evidence" value="ECO:0007669"/>
    <property type="project" value="UniProtKB-KW"/>
</dbReference>
<keyword evidence="12" id="KW-0378">Hydrolase</keyword>
<feature type="active site" description="Proton donor 2" evidence="7">
    <location>
        <position position="736"/>
    </location>
</feature>
<feature type="binding site" evidence="10">
    <location>
        <position position="634"/>
    </location>
    <ligand>
        <name>Zn(2+)</name>
        <dbReference type="ChEBI" id="CHEBI:29105"/>
        <label>2</label>
        <note>catalytic</note>
    </ligand>
</feature>
<feature type="binding site" evidence="8">
    <location>
        <position position="610"/>
    </location>
    <ligand>
        <name>Zn(2+)</name>
        <dbReference type="ChEBI" id="CHEBI:29105"/>
        <label>1</label>
        <note>catalytic</note>
    </ligand>
</feature>
<comment type="similarity">
    <text evidence="1 11 12">Belongs to the peptidase M2 family.</text>
</comment>
<evidence type="ECO:0000313" key="14">
    <source>
        <dbReference type="EMBL" id="CAF1034496.1"/>
    </source>
</evidence>
<evidence type="ECO:0000256" key="4">
    <source>
        <dbReference type="ARBA" id="ARBA00023180"/>
    </source>
</evidence>
<dbReference type="EC" id="3.4.-.-" evidence="12"/>
<feature type="glycosylation site" description="N-linked (GlcNAc...) (complex) asparagine" evidence="6">
    <location>
        <position position="341"/>
    </location>
</feature>
<protein>
    <recommendedName>
        <fullName evidence="12">Angiotensin-converting enzyme</fullName>
        <ecNumber evidence="12">3.4.-.-</ecNumber>
    </recommendedName>
</protein>
<keyword evidence="4 6" id="KW-0325">Glycoprotein</keyword>
<name>A0A814JDN8_9BILA</name>
<dbReference type="Proteomes" id="UP000663889">
    <property type="component" value="Unassembled WGS sequence"/>
</dbReference>
<evidence type="ECO:0000256" key="1">
    <source>
        <dbReference type="ARBA" id="ARBA00008139"/>
    </source>
</evidence>
<keyword evidence="12" id="KW-0482">Metalloprotease</keyword>
<feature type="binding site" evidence="8">
    <location>
        <position position="634"/>
    </location>
    <ligand>
        <name>Zn(2+)</name>
        <dbReference type="ChEBI" id="CHEBI:29105"/>
        <label>1</label>
        <note>catalytic</note>
    </ligand>
</feature>
<keyword evidence="2" id="KW-0732">Signal</keyword>
<evidence type="ECO:0000256" key="2">
    <source>
        <dbReference type="ARBA" id="ARBA00022729"/>
    </source>
</evidence>
<dbReference type="GO" id="GO:0016020">
    <property type="term" value="C:membrane"/>
    <property type="evidence" value="ECO:0007669"/>
    <property type="project" value="InterPro"/>
</dbReference>
<feature type="active site" description="Proton acceptor 2" evidence="7">
    <location>
        <position position="607"/>
    </location>
</feature>
<dbReference type="GO" id="GO:0008241">
    <property type="term" value="F:peptidyl-dipeptidase activity"/>
    <property type="evidence" value="ECO:0007669"/>
    <property type="project" value="InterPro"/>
</dbReference>
<feature type="active site" description="Proton acceptor 1" evidence="5">
    <location>
        <position position="607"/>
    </location>
</feature>
<evidence type="ECO:0000256" key="10">
    <source>
        <dbReference type="PIRSR" id="PIRSR601548-8"/>
    </source>
</evidence>
<dbReference type="PROSITE" id="PS52011">
    <property type="entry name" value="PEPTIDASE_M2"/>
    <property type="match status" value="1"/>
</dbReference>
<evidence type="ECO:0000313" key="15">
    <source>
        <dbReference type="Proteomes" id="UP000663889"/>
    </source>
</evidence>
<proteinExistence type="inferred from homology"/>
<organism evidence="14 15">
    <name type="scientific">Rotaria sordida</name>
    <dbReference type="NCBI Taxonomy" id="392033"/>
    <lineage>
        <taxon>Eukaryota</taxon>
        <taxon>Metazoa</taxon>
        <taxon>Spiralia</taxon>
        <taxon>Gnathifera</taxon>
        <taxon>Rotifera</taxon>
        <taxon>Eurotatoria</taxon>
        <taxon>Bdelloidea</taxon>
        <taxon>Philodinida</taxon>
        <taxon>Philodinidae</taxon>
        <taxon>Rotaria</taxon>
    </lineage>
</organism>
<dbReference type="InterPro" id="IPR001548">
    <property type="entry name" value="Peptidase_M2"/>
</dbReference>
<feature type="binding site" evidence="10">
    <location>
        <position position="610"/>
    </location>
    <ligand>
        <name>Zn(2+)</name>
        <dbReference type="ChEBI" id="CHEBI:29105"/>
        <label>2</label>
        <note>catalytic</note>
    </ligand>
</feature>
<sequence>MASITIISTTTSSSSNYHPNINIPPIRPLYLLPNSPHQQNPPSYHHLIRQIPKKTSLYGAGQRKYNNFKKFQPGTTTTFSGYTNMTGNRQINLPPSSYHHNNNKSHYNSHYNRYHHQQNNNYIRNLPSLLDTNSFHFPSHHNTRKYNHAQQYNPNNYQYHHSRTLSRSRYHILSQLPSKSRSRSRSQHYQPSSSIKSRRNHQHYHNNNNFHRSPSPSYNNNYKTYNNNHSFKGTDNKRRSVKYKDEVILVDKYRCLFFASSTRLGTSIIEIMEAKSILNEYDKNLTSLTYISTSAEFQRRLHLNDSSKKNITDKYYELNRVCLKTIALVARHLRSSINIHNASLRWLLLRAQTIGDTVENNTVMQSEIQRLGSRVKEIYHRKFIWNNTQLGIDEVPDILGTLESPDDLLSLWNATNEVARPMRDYYSKLVAAQNQQAKQKRLNDKTNLVTNNEERRIVEQLWQELKPLHRLLHAYIRQKMSKFYPDLIKFDQPIPIHLTKNVFGSILTYLVKDVLPFPHRKEIDIDPAMQRKNLAEENIFQYADRFFVSLNLTQVPDSFWNLSIFKKIPGRHMYCHPSAFNMYKYDDVRILACTSLTSLGFYIAHHEMGHIQYFLQHKSLPIWFRTSPHGAFGEAIGDTIALGAMSPTHLKRIGLLENDTWSKEDNINFLVSQGLSRLFLPPYAYALDIWRWSVYNRSIQPFEYNKRYWDLICQYQGMKPIKSRDERYFDAGTKVHVAYDVPYIKYFLAHVFQFQIFEVLCQEAGHQGPLHLCDLYDSVAAGNKLKILLEPGASKSWQNILEEFAGVRTFSAKSCLRYFQPLQDYLEELVQQGELNVGWTCNTSNSRRDELFQRKFIVFIFMNLSMSFFNL</sequence>
<evidence type="ECO:0000256" key="8">
    <source>
        <dbReference type="PIRSR" id="PIRSR601548-3"/>
    </source>
</evidence>
<feature type="binding site" evidence="10">
    <location>
        <position position="606"/>
    </location>
    <ligand>
        <name>Zn(2+)</name>
        <dbReference type="ChEBI" id="CHEBI:29105"/>
        <label>2</label>
        <note>catalytic</note>
    </ligand>
</feature>
<keyword evidence="8 12" id="KW-0479">Metal-binding</keyword>
<feature type="compositionally biased region" description="Low complexity" evidence="13">
    <location>
        <begin position="205"/>
        <end position="228"/>
    </location>
</feature>
<dbReference type="AlphaFoldDB" id="A0A814JDN8"/>
<feature type="active site" description="Proton donor 1" evidence="5">
    <location>
        <position position="736"/>
    </location>
</feature>
<keyword evidence="3 9" id="KW-1015">Disulfide bond</keyword>
<dbReference type="GO" id="GO:0008237">
    <property type="term" value="F:metallopeptidase activity"/>
    <property type="evidence" value="ECO:0007669"/>
    <property type="project" value="UniProtKB-KW"/>
</dbReference>
<dbReference type="GO" id="GO:0004180">
    <property type="term" value="F:carboxypeptidase activity"/>
    <property type="evidence" value="ECO:0007669"/>
    <property type="project" value="UniProtKB-KW"/>
</dbReference>
<gene>
    <name evidence="14" type="ORF">SEV965_LOCUS12490</name>
</gene>
<evidence type="ECO:0000256" key="6">
    <source>
        <dbReference type="PIRSR" id="PIRSR601548-10"/>
    </source>
</evidence>